<feature type="transmembrane region" description="Helical" evidence="2">
    <location>
        <begin position="37"/>
        <end position="57"/>
    </location>
</feature>
<feature type="region of interest" description="Disordered" evidence="1">
    <location>
        <begin position="1"/>
        <end position="21"/>
    </location>
</feature>
<dbReference type="EMBL" id="JASZYV010000001">
    <property type="protein sequence ID" value="MDM0043184.1"/>
    <property type="molecule type" value="Genomic_DNA"/>
</dbReference>
<dbReference type="Proteomes" id="UP001174908">
    <property type="component" value="Unassembled WGS sequence"/>
</dbReference>
<protein>
    <recommendedName>
        <fullName evidence="5">Transmembrane protein</fullName>
    </recommendedName>
</protein>
<dbReference type="Gene3D" id="3.40.30.10">
    <property type="entry name" value="Glutaredoxin"/>
    <property type="match status" value="1"/>
</dbReference>
<organism evidence="3 4">
    <name type="scientific">Variovorax dokdonensis</name>
    <dbReference type="NCBI Taxonomy" id="344883"/>
    <lineage>
        <taxon>Bacteria</taxon>
        <taxon>Pseudomonadati</taxon>
        <taxon>Pseudomonadota</taxon>
        <taxon>Betaproteobacteria</taxon>
        <taxon>Burkholderiales</taxon>
        <taxon>Comamonadaceae</taxon>
        <taxon>Variovorax</taxon>
    </lineage>
</organism>
<evidence type="ECO:0000313" key="4">
    <source>
        <dbReference type="Proteomes" id="UP001174908"/>
    </source>
</evidence>
<evidence type="ECO:0000256" key="2">
    <source>
        <dbReference type="SAM" id="Phobius"/>
    </source>
</evidence>
<comment type="caution">
    <text evidence="3">The sequence shown here is derived from an EMBL/GenBank/DDBJ whole genome shotgun (WGS) entry which is preliminary data.</text>
</comment>
<gene>
    <name evidence="3" type="ORF">QTH91_01695</name>
</gene>
<evidence type="ECO:0008006" key="5">
    <source>
        <dbReference type="Google" id="ProtNLM"/>
    </source>
</evidence>
<dbReference type="InterPro" id="IPR036249">
    <property type="entry name" value="Thioredoxin-like_sf"/>
</dbReference>
<sequence>MADEPLGLTVHSMPSPQQTLAAAEDGKRTRLGRMKMLLVMLVCAAPVIASYFTYYVVRPEGRSAYGELIDPQRPLPDVAAAAPDGSVVKLPTLRGQWLLVVTSGGECDSACEQALYLQRQLREGLGREKDRLDRVWLISDGRSMPERLRAAMQGATVLQVPQAQLAQWLQAAPGHALADHMYLVDPMGNWMMRFPPNMDAAGASRAKRDIERVLRASSSWDEAGR</sequence>
<proteinExistence type="predicted"/>
<keyword evidence="2" id="KW-0472">Membrane</keyword>
<evidence type="ECO:0000313" key="3">
    <source>
        <dbReference type="EMBL" id="MDM0043184.1"/>
    </source>
</evidence>
<keyword evidence="2" id="KW-0812">Transmembrane</keyword>
<keyword evidence="4" id="KW-1185">Reference proteome</keyword>
<keyword evidence="2" id="KW-1133">Transmembrane helix</keyword>
<name>A0ABT7N5F5_9BURK</name>
<accession>A0ABT7N5F5</accession>
<evidence type="ECO:0000256" key="1">
    <source>
        <dbReference type="SAM" id="MobiDB-lite"/>
    </source>
</evidence>
<dbReference type="SUPFAM" id="SSF52833">
    <property type="entry name" value="Thioredoxin-like"/>
    <property type="match status" value="1"/>
</dbReference>
<reference evidence="3" key="1">
    <citation type="submission" date="2023-06" db="EMBL/GenBank/DDBJ databases">
        <authorList>
            <person name="Jiang Y."/>
            <person name="Liu Q."/>
        </authorList>
    </citation>
    <scope>NUCLEOTIDE SEQUENCE</scope>
    <source>
        <strain evidence="3">CGMCC 1.12089</strain>
    </source>
</reference>